<dbReference type="SUPFAM" id="SSF56784">
    <property type="entry name" value="HAD-like"/>
    <property type="match status" value="1"/>
</dbReference>
<reference evidence="5 6" key="1">
    <citation type="submission" date="2018-02" db="EMBL/GenBank/DDBJ databases">
        <title>A novel lanthanide dependent methylotroph, Methylotenera sp. La3113.</title>
        <authorList>
            <person name="Lv H."/>
            <person name="Tani A."/>
        </authorList>
    </citation>
    <scope>NUCLEOTIDE SEQUENCE [LARGE SCALE GENOMIC DNA]</scope>
    <source>
        <strain evidence="5 6">La3113</strain>
    </source>
</reference>
<accession>A0A4Y9VPR6</accession>
<dbReference type="InterPro" id="IPR023198">
    <property type="entry name" value="PGP-like_dom2"/>
</dbReference>
<dbReference type="EMBL" id="PQVH01000012">
    <property type="protein sequence ID" value="TFW70611.1"/>
    <property type="molecule type" value="Genomic_DNA"/>
</dbReference>
<evidence type="ECO:0000256" key="2">
    <source>
        <dbReference type="ARBA" id="ARBA00004818"/>
    </source>
</evidence>
<protein>
    <recommendedName>
        <fullName evidence="4">phosphoglycolate phosphatase</fullName>
        <ecNumber evidence="4">3.1.3.18</ecNumber>
    </recommendedName>
</protein>
<dbReference type="Gene3D" id="1.10.150.240">
    <property type="entry name" value="Putative phosphatase, domain 2"/>
    <property type="match status" value="1"/>
</dbReference>
<keyword evidence="5" id="KW-0378">Hydrolase</keyword>
<dbReference type="InterPro" id="IPR050155">
    <property type="entry name" value="HAD-like_hydrolase_sf"/>
</dbReference>
<evidence type="ECO:0000256" key="4">
    <source>
        <dbReference type="ARBA" id="ARBA00013078"/>
    </source>
</evidence>
<organism evidence="5 6">
    <name type="scientific">Methylotenera oryzisoli</name>
    <dbReference type="NCBI Taxonomy" id="2080758"/>
    <lineage>
        <taxon>Bacteria</taxon>
        <taxon>Pseudomonadati</taxon>
        <taxon>Pseudomonadota</taxon>
        <taxon>Betaproteobacteria</taxon>
        <taxon>Nitrosomonadales</taxon>
        <taxon>Methylophilaceae</taxon>
        <taxon>Methylotenera</taxon>
    </lineage>
</organism>
<dbReference type="Pfam" id="PF00702">
    <property type="entry name" value="Hydrolase"/>
    <property type="match status" value="1"/>
</dbReference>
<dbReference type="AlphaFoldDB" id="A0A4Y9VPR6"/>
<proteinExistence type="inferred from homology"/>
<dbReference type="PANTHER" id="PTHR43434">
    <property type="entry name" value="PHOSPHOGLYCOLATE PHOSPHATASE"/>
    <property type="match status" value="1"/>
</dbReference>
<evidence type="ECO:0000256" key="3">
    <source>
        <dbReference type="ARBA" id="ARBA00006171"/>
    </source>
</evidence>
<dbReference type="InterPro" id="IPR036412">
    <property type="entry name" value="HAD-like_sf"/>
</dbReference>
<dbReference type="SFLD" id="SFLDG01129">
    <property type="entry name" value="C1.5:_HAD__Beta-PGM__Phosphata"/>
    <property type="match status" value="1"/>
</dbReference>
<evidence type="ECO:0000313" key="5">
    <source>
        <dbReference type="EMBL" id="TFW70611.1"/>
    </source>
</evidence>
<dbReference type="Gene3D" id="3.40.50.1000">
    <property type="entry name" value="HAD superfamily/HAD-like"/>
    <property type="match status" value="1"/>
</dbReference>
<name>A0A4Y9VPR6_9PROT</name>
<comment type="similarity">
    <text evidence="3">Belongs to the HAD-like hydrolase superfamily. CbbY/CbbZ/Gph/YieH family.</text>
</comment>
<gene>
    <name evidence="5" type="ORF">C3Y98_09840</name>
</gene>
<dbReference type="EC" id="3.1.3.18" evidence="4"/>
<comment type="catalytic activity">
    <reaction evidence="1">
        <text>2-phosphoglycolate + H2O = glycolate + phosphate</text>
        <dbReference type="Rhea" id="RHEA:14369"/>
        <dbReference type="ChEBI" id="CHEBI:15377"/>
        <dbReference type="ChEBI" id="CHEBI:29805"/>
        <dbReference type="ChEBI" id="CHEBI:43474"/>
        <dbReference type="ChEBI" id="CHEBI:58033"/>
        <dbReference type="EC" id="3.1.3.18"/>
    </reaction>
</comment>
<keyword evidence="6" id="KW-1185">Reference proteome</keyword>
<sequence>MQVDIKKYKSIVFDCDGVVLDSNLVKTEAYFRTAKSLGASDAQAQALVDYHVRLGGISRYHKFDWYLREVLHQPATKEAVQVLLDEFARELEVVLMECAVAEGLPALRAASPQANWMILSGGDQQEIRTLFAKRDLAKYFDGGLFGSPDNKDMVLAREKENGNLQFPALFIGDSKYDFEAATRAGLDFVFLSGWTEVKDWQSFCAQHHILALEAIKDMCQ</sequence>
<dbReference type="InterPro" id="IPR023214">
    <property type="entry name" value="HAD_sf"/>
</dbReference>
<comment type="pathway">
    <text evidence="2">Organic acid metabolism; glycolate biosynthesis; glycolate from 2-phosphoglycolate: step 1/1.</text>
</comment>
<dbReference type="PANTHER" id="PTHR43434:SF1">
    <property type="entry name" value="PHOSPHOGLYCOLATE PHOSPHATASE"/>
    <property type="match status" value="1"/>
</dbReference>
<evidence type="ECO:0000256" key="1">
    <source>
        <dbReference type="ARBA" id="ARBA00000830"/>
    </source>
</evidence>
<dbReference type="SFLD" id="SFLDS00003">
    <property type="entry name" value="Haloacid_Dehalogenase"/>
    <property type="match status" value="1"/>
</dbReference>
<comment type="caution">
    <text evidence="5">The sequence shown here is derived from an EMBL/GenBank/DDBJ whole genome shotgun (WGS) entry which is preliminary data.</text>
</comment>
<dbReference type="GO" id="GO:0006281">
    <property type="term" value="P:DNA repair"/>
    <property type="evidence" value="ECO:0007669"/>
    <property type="project" value="TreeGrafter"/>
</dbReference>
<dbReference type="OrthoDB" id="9800058at2"/>
<dbReference type="GO" id="GO:0008967">
    <property type="term" value="F:phosphoglycolate phosphatase activity"/>
    <property type="evidence" value="ECO:0007669"/>
    <property type="project" value="UniProtKB-EC"/>
</dbReference>
<dbReference type="Proteomes" id="UP000297706">
    <property type="component" value="Unassembled WGS sequence"/>
</dbReference>
<evidence type="ECO:0000313" key="6">
    <source>
        <dbReference type="Proteomes" id="UP000297706"/>
    </source>
</evidence>
<dbReference type="GO" id="GO:0005829">
    <property type="term" value="C:cytosol"/>
    <property type="evidence" value="ECO:0007669"/>
    <property type="project" value="TreeGrafter"/>
</dbReference>
<dbReference type="RefSeq" id="WP_135278416.1">
    <property type="nucleotide sequence ID" value="NZ_PQVH01000012.1"/>
</dbReference>
<dbReference type="CDD" id="cd01427">
    <property type="entry name" value="HAD_like"/>
    <property type="match status" value="1"/>
</dbReference>